<dbReference type="Gene3D" id="3.40.1280.10">
    <property type="match status" value="1"/>
</dbReference>
<evidence type="ECO:0000256" key="5">
    <source>
        <dbReference type="ARBA" id="ARBA00022884"/>
    </source>
</evidence>
<sequence length="1159" mass="132293">MALPSRKATSATGTNAVVQAVETYIQNQNLLGEIAELDELLYDLIDLHKNNEVALKRVLQCIYNLLQSNNRWNVKFGSKVFHKLISVIIAESDDDGIPHGLHRQLVANLLICVQIHARKFPRIDGKFLLRQLWSLSLSSERQPHAAQILVQLFDDFLREMGDECACSTELHAVIQDLLHSEVREQRRSAYFLMRKLLMILQEESTADTAGRSRRVFDTLKCDEPMWSSYIVIMETLEEQQSHLVLPTLSTLLPRIAESNQEDDWLVWLRILYARLLQDNNILVLRWTLEFFFSRFDVSKLCRNQLLAEFLSATNRTQLYNVESYFLPEINMETFMSDESEAQEFLEALGTVPWHSVPLHFWLSKMKPVKAALTNKKVLLQLSSRVRALTNATLRQKAIDLVFNLLESTISSLTLADYMIFIETLVNVSDRFYDNLRLKAKMQNCESFAEAIPRFNKRCSEIILKDGGISILIDELIKQLRELPSSQHGWLRLVPIFSLNDMEPEQQQICLHFYRTQYNINTEMFEKAANLGEIQQHMLQKLNCQTKDEKSFVLEHCVDCFVRANLQSWSQMKELHLQPCDLLESGTKATLVHLTQLLETSDTRIEDEANVLSTVINLSNKHPNCDEVTASIVSYAKSFLSDDENAKLVRDMINKHNGLISWYILTNAIPNSLIVESILNGEISTGDARIEAAYIDSLTNSPFGDVDLRTRSIYFLKQKPKPDVVHALCSELQDINKELNAKKPRYFENCKEHRIKIRIARALLILKDGIKWSDEMWNAVLALNDQQNISYMYECLVAQLLPDFNELVNRMQLLGTLKPSQQISVISIAYIYCLLNWKVLELTHLQCIVSLLMPHTMGAHYQTRLFAQLVLHNLAIKCEKCSMEWPTLNVIKASIEMTLGTKLAELNNETRLLLPEISSNYLNADIILYMTNTPFDEYVKPMITDDALKARIEATRAALKARRNPTTVMPKSGVDTANLNVQRKMNPINDIYIDNDLAQSSEQLNDRELIVVASLIDKLPNLGGLARTCEVLGVKTLVLGAKSFALKSDFVNLSMTAEKTLNIAEVKPASLASYLVEKQSQGYKIVGAEQTAHSVNFTEFKFPEKCVLLLGHEKHGIPVDLIALLDFAVEIPQFGVVRSLNVHVTGSLFIWEYCKQHLQK</sequence>
<dbReference type="KEGG" id="dhe:111603621"/>
<dbReference type="InterPro" id="IPR029028">
    <property type="entry name" value="Alpha/beta_knot_MTases"/>
</dbReference>
<dbReference type="Pfam" id="PF00588">
    <property type="entry name" value="SpoU_methylase"/>
    <property type="match status" value="1"/>
</dbReference>
<dbReference type="InterPro" id="IPR001537">
    <property type="entry name" value="SpoU_MeTrfase"/>
</dbReference>
<evidence type="ECO:0000256" key="7">
    <source>
        <dbReference type="ARBA" id="ARBA00093266"/>
    </source>
</evidence>
<dbReference type="PANTHER" id="PTHR12029:SF11">
    <property type="entry name" value="METHYLTRANSFERASE TARBP1-RELATED"/>
    <property type="match status" value="1"/>
</dbReference>
<evidence type="ECO:0000256" key="9">
    <source>
        <dbReference type="ARBA" id="ARBA00093594"/>
    </source>
</evidence>
<dbReference type="EC" id="2.1.1.34" evidence="9"/>
<evidence type="ECO:0000313" key="14">
    <source>
        <dbReference type="RefSeq" id="XP_023177059.2"/>
    </source>
</evidence>
<dbReference type="RefSeq" id="XP_023177059.2">
    <property type="nucleotide sequence ID" value="XM_023321291.2"/>
</dbReference>
<evidence type="ECO:0000256" key="8">
    <source>
        <dbReference type="ARBA" id="ARBA00093361"/>
    </source>
</evidence>
<keyword evidence="5" id="KW-0694">RNA-binding</keyword>
<dbReference type="InterPro" id="IPR029026">
    <property type="entry name" value="tRNA_m1G_MTases_N"/>
</dbReference>
<evidence type="ECO:0000256" key="1">
    <source>
        <dbReference type="ARBA" id="ARBA00007228"/>
    </source>
</evidence>
<accession>A0A6J1MDS0</accession>
<evidence type="ECO:0000313" key="13">
    <source>
        <dbReference type="Proteomes" id="UP000504633"/>
    </source>
</evidence>
<proteinExistence type="inferred from homology"/>
<comment type="catalytic activity">
    <reaction evidence="7">
        <text>guanosine(18) in tRNA + S-adenosyl-L-methionine = 2'-O-methylguanosine(18) in tRNA + S-adenosyl-L-homocysteine + H(+)</text>
        <dbReference type="Rhea" id="RHEA:20077"/>
        <dbReference type="Rhea" id="RHEA-COMP:10190"/>
        <dbReference type="Rhea" id="RHEA-COMP:10192"/>
        <dbReference type="ChEBI" id="CHEBI:15378"/>
        <dbReference type="ChEBI" id="CHEBI:57856"/>
        <dbReference type="ChEBI" id="CHEBI:59789"/>
        <dbReference type="ChEBI" id="CHEBI:74269"/>
        <dbReference type="ChEBI" id="CHEBI:74445"/>
        <dbReference type="EC" id="2.1.1.34"/>
    </reaction>
    <physiologicalReaction direction="left-to-right" evidence="7">
        <dbReference type="Rhea" id="RHEA:20078"/>
    </physiologicalReaction>
</comment>
<dbReference type="AlphaFoldDB" id="A0A6J1MDS0"/>
<dbReference type="PANTHER" id="PTHR12029">
    <property type="entry name" value="RNA METHYLTRANSFERASE"/>
    <property type="match status" value="1"/>
</dbReference>
<keyword evidence="4" id="KW-0949">S-adenosyl-L-methionine</keyword>
<evidence type="ECO:0000256" key="10">
    <source>
        <dbReference type="ARBA" id="ARBA00093636"/>
    </source>
</evidence>
<comment type="similarity">
    <text evidence="1">Belongs to the class IV-like SAM-binding methyltransferase superfamily. RNA methyltransferase TrmH family.</text>
</comment>
<keyword evidence="6" id="KW-0007">Acetylation</keyword>
<dbReference type="InterPro" id="IPR045330">
    <property type="entry name" value="TRM3/TARBP1"/>
</dbReference>
<evidence type="ECO:0000256" key="2">
    <source>
        <dbReference type="ARBA" id="ARBA00022603"/>
    </source>
</evidence>
<feature type="domain" description="tRNA/rRNA methyltransferase SpoU type" evidence="12">
    <location>
        <begin position="1008"/>
        <end position="1149"/>
    </location>
</feature>
<protein>
    <recommendedName>
        <fullName evidence="10">tRNA (guanosine(18)-2'-O)-methyltransferase TARBP1</fullName>
        <ecNumber evidence="9">2.1.1.34</ecNumber>
    </recommendedName>
    <alternativeName>
        <fullName evidence="11">TAR RNA-binding protein 1</fullName>
    </alternativeName>
</protein>
<evidence type="ECO:0000256" key="6">
    <source>
        <dbReference type="ARBA" id="ARBA00022990"/>
    </source>
</evidence>
<dbReference type="GeneID" id="111603621"/>
<evidence type="ECO:0000256" key="4">
    <source>
        <dbReference type="ARBA" id="ARBA00022691"/>
    </source>
</evidence>
<dbReference type="GO" id="GO:0003723">
    <property type="term" value="F:RNA binding"/>
    <property type="evidence" value="ECO:0007669"/>
    <property type="project" value="UniProtKB-KW"/>
</dbReference>
<dbReference type="GO" id="GO:0030488">
    <property type="term" value="P:tRNA methylation"/>
    <property type="evidence" value="ECO:0007669"/>
    <property type="project" value="InterPro"/>
</dbReference>
<keyword evidence="13" id="KW-1185">Reference proteome</keyword>
<dbReference type="OMA" id="GIMENLE"/>
<evidence type="ECO:0000256" key="11">
    <source>
        <dbReference type="ARBA" id="ARBA00093656"/>
    </source>
</evidence>
<evidence type="ECO:0000256" key="3">
    <source>
        <dbReference type="ARBA" id="ARBA00022679"/>
    </source>
</evidence>
<dbReference type="Proteomes" id="UP000504633">
    <property type="component" value="Unplaced"/>
</dbReference>
<dbReference type="GO" id="GO:0141100">
    <property type="term" value="F:tRNA (guanine(18)-2'-O)-methyltransferase activity"/>
    <property type="evidence" value="ECO:0007669"/>
    <property type="project" value="UniProtKB-EC"/>
</dbReference>
<dbReference type="FunFam" id="3.40.1280.10:FF:000010">
    <property type="entry name" value="probable methyltransferase TARBP1"/>
    <property type="match status" value="1"/>
</dbReference>
<gene>
    <name evidence="14" type="primary">LOC111603621</name>
</gene>
<evidence type="ECO:0000259" key="12">
    <source>
        <dbReference type="Pfam" id="PF00588"/>
    </source>
</evidence>
<dbReference type="SUPFAM" id="SSF75217">
    <property type="entry name" value="alpha/beta knot"/>
    <property type="match status" value="1"/>
</dbReference>
<dbReference type="OrthoDB" id="241340at2759"/>
<keyword evidence="2" id="KW-0489">Methyltransferase</keyword>
<comment type="function">
    <text evidence="8">S-adenosyl-L-methionine-dependent 2'-O-ribose methyltransferase that catalyzes the formation of 2'-O-methylguanosine at position 18 (Gm18) in a subset of tRNA. Selectively mediates Gm18 methylation of tRNAGln-TTG/CTG and tRNASer-TGA/GCT. Gm18 modification can enhance the stability of modified tRNAs.</text>
</comment>
<keyword evidence="3" id="KW-0808">Transferase</keyword>
<name>A0A6J1MDS0_DROHY</name>
<organism evidence="13 14">
    <name type="scientific">Drosophila hydei</name>
    <name type="common">Fruit fly</name>
    <dbReference type="NCBI Taxonomy" id="7224"/>
    <lineage>
        <taxon>Eukaryota</taxon>
        <taxon>Metazoa</taxon>
        <taxon>Ecdysozoa</taxon>
        <taxon>Arthropoda</taxon>
        <taxon>Hexapoda</taxon>
        <taxon>Insecta</taxon>
        <taxon>Pterygota</taxon>
        <taxon>Neoptera</taxon>
        <taxon>Endopterygota</taxon>
        <taxon>Diptera</taxon>
        <taxon>Brachycera</taxon>
        <taxon>Muscomorpha</taxon>
        <taxon>Ephydroidea</taxon>
        <taxon>Drosophilidae</taxon>
        <taxon>Drosophila</taxon>
    </lineage>
</organism>
<dbReference type="InterPro" id="IPR044748">
    <property type="entry name" value="Trm3/TARBP1_C"/>
</dbReference>
<dbReference type="CDD" id="cd18091">
    <property type="entry name" value="SpoU-like_TRM3-like"/>
    <property type="match status" value="1"/>
</dbReference>
<reference evidence="14" key="1">
    <citation type="submission" date="2025-08" db="UniProtKB">
        <authorList>
            <consortium name="RefSeq"/>
        </authorList>
    </citation>
    <scope>IDENTIFICATION</scope>
    <source>
        <strain evidence="14">15085-1641.00</strain>
        <tissue evidence="14">Whole body</tissue>
    </source>
</reference>